<dbReference type="SUPFAM" id="SSF55658">
    <property type="entry name" value="L9 N-domain-like"/>
    <property type="match status" value="1"/>
</dbReference>
<evidence type="ECO:0000313" key="11">
    <source>
        <dbReference type="Proteomes" id="UP000325614"/>
    </source>
</evidence>
<evidence type="ECO:0000256" key="8">
    <source>
        <dbReference type="SAM" id="Coils"/>
    </source>
</evidence>
<dbReference type="SUPFAM" id="SSF55653">
    <property type="entry name" value="Ribosomal protein L9 C-domain"/>
    <property type="match status" value="1"/>
</dbReference>
<dbReference type="PANTHER" id="PTHR21368">
    <property type="entry name" value="50S RIBOSOMAL PROTEIN L9"/>
    <property type="match status" value="1"/>
</dbReference>
<dbReference type="Pfam" id="PF03948">
    <property type="entry name" value="Ribosomal_L9_C"/>
    <property type="match status" value="1"/>
</dbReference>
<evidence type="ECO:0000256" key="5">
    <source>
        <dbReference type="ARBA" id="ARBA00023274"/>
    </source>
</evidence>
<dbReference type="Pfam" id="PF01281">
    <property type="entry name" value="Ribosomal_L9_N"/>
    <property type="match status" value="1"/>
</dbReference>
<dbReference type="NCBIfam" id="TIGR00158">
    <property type="entry name" value="L9"/>
    <property type="match status" value="1"/>
</dbReference>
<keyword evidence="5 7" id="KW-0687">Ribonucleoprotein</keyword>
<sequence>MEVILLERVAKLGQMGETVKVRDGYARNFLLPRGKALRATKANKEHFEKQRAQLEARNLERRKEAEVVGEKLNGQSFVIIRQAGETGVLYGSVSTRDLAEIMTRNGFSVDRSQIVLNAPIKTLGLHTVPVSLHPEVEVQVTINVARSPEEAERLARGEAVTTREETNLDDLGLEVGAALADAGDVEL</sequence>
<evidence type="ECO:0000259" key="9">
    <source>
        <dbReference type="PROSITE" id="PS00651"/>
    </source>
</evidence>
<evidence type="ECO:0000256" key="4">
    <source>
        <dbReference type="ARBA" id="ARBA00022980"/>
    </source>
</evidence>
<evidence type="ECO:0000256" key="1">
    <source>
        <dbReference type="ARBA" id="ARBA00010605"/>
    </source>
</evidence>
<dbReference type="InterPro" id="IPR020594">
    <property type="entry name" value="Ribosomal_bL9_bac/chp"/>
</dbReference>
<keyword evidence="2 7" id="KW-0699">rRNA-binding</keyword>
<feature type="domain" description="Ribosomal protein L9" evidence="9">
    <location>
        <begin position="13"/>
        <end position="40"/>
    </location>
</feature>
<dbReference type="Proteomes" id="UP000325614">
    <property type="component" value="Chromosome"/>
</dbReference>
<dbReference type="InterPro" id="IPR020070">
    <property type="entry name" value="Ribosomal_bL9_N"/>
</dbReference>
<dbReference type="InterPro" id="IPR036935">
    <property type="entry name" value="Ribosomal_bL9_N_sf"/>
</dbReference>
<evidence type="ECO:0000313" key="10">
    <source>
        <dbReference type="EMBL" id="QFU16620.1"/>
    </source>
</evidence>
<gene>
    <name evidence="7 10" type="primary">rplI</name>
    <name evidence="10" type="ORF">GDR74_10475</name>
</gene>
<dbReference type="InterPro" id="IPR000244">
    <property type="entry name" value="Ribosomal_bL9"/>
</dbReference>
<dbReference type="InterPro" id="IPR036791">
    <property type="entry name" value="Ribosomal_bL9_C_sf"/>
</dbReference>
<keyword evidence="8" id="KW-0175">Coiled coil</keyword>
<dbReference type="GO" id="GO:0006412">
    <property type="term" value="P:translation"/>
    <property type="evidence" value="ECO:0007669"/>
    <property type="project" value="UniProtKB-UniRule"/>
</dbReference>
<keyword evidence="3 7" id="KW-0694">RNA-binding</keyword>
<dbReference type="GO" id="GO:1990904">
    <property type="term" value="C:ribonucleoprotein complex"/>
    <property type="evidence" value="ECO:0007669"/>
    <property type="project" value="UniProtKB-KW"/>
</dbReference>
<dbReference type="GO" id="GO:0005840">
    <property type="term" value="C:ribosome"/>
    <property type="evidence" value="ECO:0007669"/>
    <property type="project" value="UniProtKB-KW"/>
</dbReference>
<dbReference type="PROSITE" id="PS00651">
    <property type="entry name" value="RIBOSOMAL_L9"/>
    <property type="match status" value="1"/>
</dbReference>
<dbReference type="RefSeq" id="WP_152586263.1">
    <property type="nucleotide sequence ID" value="NZ_CP045423.1"/>
</dbReference>
<dbReference type="GO" id="GO:0003735">
    <property type="term" value="F:structural constituent of ribosome"/>
    <property type="evidence" value="ECO:0007669"/>
    <property type="project" value="InterPro"/>
</dbReference>
<dbReference type="KEGG" id="mico:GDR74_10475"/>
<organism evidence="10 11">
    <name type="scientific">Microvirga thermotolerans</name>
    <dbReference type="NCBI Taxonomy" id="2651334"/>
    <lineage>
        <taxon>Bacteria</taxon>
        <taxon>Pseudomonadati</taxon>
        <taxon>Pseudomonadota</taxon>
        <taxon>Alphaproteobacteria</taxon>
        <taxon>Hyphomicrobiales</taxon>
        <taxon>Methylobacteriaceae</taxon>
        <taxon>Microvirga</taxon>
    </lineage>
</organism>
<keyword evidence="4 7" id="KW-0689">Ribosomal protein</keyword>
<name>A0A5P9JYX6_9HYPH</name>
<dbReference type="EMBL" id="CP045423">
    <property type="protein sequence ID" value="QFU16620.1"/>
    <property type="molecule type" value="Genomic_DNA"/>
</dbReference>
<evidence type="ECO:0000256" key="3">
    <source>
        <dbReference type="ARBA" id="ARBA00022884"/>
    </source>
</evidence>
<comment type="similarity">
    <text evidence="1 7">Belongs to the bacterial ribosomal protein bL9 family.</text>
</comment>
<feature type="coiled-coil region" evidence="8">
    <location>
        <begin position="37"/>
        <end position="64"/>
    </location>
</feature>
<comment type="function">
    <text evidence="7">Binds to the 23S rRNA.</text>
</comment>
<accession>A0A5P9JYX6</accession>
<dbReference type="Gene3D" id="3.10.430.100">
    <property type="entry name" value="Ribosomal protein L9, C-terminal domain"/>
    <property type="match status" value="1"/>
</dbReference>
<dbReference type="InterPro" id="IPR020069">
    <property type="entry name" value="Ribosomal_bL9_C"/>
</dbReference>
<dbReference type="AlphaFoldDB" id="A0A5P9JYX6"/>
<evidence type="ECO:0000256" key="7">
    <source>
        <dbReference type="HAMAP-Rule" id="MF_00503"/>
    </source>
</evidence>
<proteinExistence type="inferred from homology"/>
<evidence type="ECO:0000256" key="2">
    <source>
        <dbReference type="ARBA" id="ARBA00022730"/>
    </source>
</evidence>
<dbReference type="GO" id="GO:0019843">
    <property type="term" value="F:rRNA binding"/>
    <property type="evidence" value="ECO:0007669"/>
    <property type="project" value="UniProtKB-UniRule"/>
</dbReference>
<evidence type="ECO:0000256" key="6">
    <source>
        <dbReference type="ARBA" id="ARBA00035292"/>
    </source>
</evidence>
<dbReference type="Gene3D" id="3.40.5.10">
    <property type="entry name" value="Ribosomal protein L9, N-terminal domain"/>
    <property type="match status" value="1"/>
</dbReference>
<reference evidence="10 11" key="1">
    <citation type="submission" date="2019-10" db="EMBL/GenBank/DDBJ databases">
        <title>Isolation, Identification of Microvirga thermotolerans HR1, a novel thermophilic bacterium and Comparative Genomics of the genus Microvirga.</title>
        <authorList>
            <person name="Li J."/>
            <person name="Zhang W."/>
            <person name="Lin M."/>
            <person name="Wang J."/>
        </authorList>
    </citation>
    <scope>NUCLEOTIDE SEQUENCE [LARGE SCALE GENOMIC DNA]</scope>
    <source>
        <strain evidence="10 11">HR1</strain>
    </source>
</reference>
<dbReference type="HAMAP" id="MF_00503">
    <property type="entry name" value="Ribosomal_bL9"/>
    <property type="match status" value="1"/>
</dbReference>
<dbReference type="InterPro" id="IPR009027">
    <property type="entry name" value="Ribosomal_bL9/RNase_H1_N"/>
</dbReference>
<protein>
    <recommendedName>
        <fullName evidence="6 7">Large ribosomal subunit protein bL9</fullName>
    </recommendedName>
</protein>
<keyword evidence="11" id="KW-1185">Reference proteome</keyword>